<comment type="caution">
    <text evidence="6">The sequence shown here is derived from an EMBL/GenBank/DDBJ whole genome shotgun (WGS) entry which is preliminary data.</text>
</comment>
<evidence type="ECO:0000256" key="2">
    <source>
        <dbReference type="ARBA" id="ARBA00022898"/>
    </source>
</evidence>
<dbReference type="SUPFAM" id="SSF53383">
    <property type="entry name" value="PLP-dependent transferases"/>
    <property type="match status" value="1"/>
</dbReference>
<dbReference type="GO" id="GO:0006777">
    <property type="term" value="P:Mo-molybdopterin cofactor biosynthetic process"/>
    <property type="evidence" value="ECO:0007669"/>
    <property type="project" value="UniProtKB-UniRule"/>
</dbReference>
<dbReference type="SUPFAM" id="SSF50800">
    <property type="entry name" value="PK beta-barrel domain-like"/>
    <property type="match status" value="1"/>
</dbReference>
<comment type="catalytic activity">
    <reaction evidence="4">
        <text>Mo-molybdopterin + L-cysteine + AH2 = thio-Mo-molybdopterin + L-alanine + A + H2O</text>
        <dbReference type="Rhea" id="RHEA:42636"/>
        <dbReference type="ChEBI" id="CHEBI:13193"/>
        <dbReference type="ChEBI" id="CHEBI:15377"/>
        <dbReference type="ChEBI" id="CHEBI:17499"/>
        <dbReference type="ChEBI" id="CHEBI:35235"/>
        <dbReference type="ChEBI" id="CHEBI:57972"/>
        <dbReference type="ChEBI" id="CHEBI:71302"/>
        <dbReference type="ChEBI" id="CHEBI:82685"/>
        <dbReference type="EC" id="2.8.1.9"/>
    </reaction>
</comment>
<comment type="similarity">
    <text evidence="4">Belongs to the class-V pyridoxal-phosphate-dependent aminotransferase family. MOCOS subfamily.</text>
</comment>
<reference evidence="6 7" key="1">
    <citation type="journal article" date="2017" name="PLoS Biol.">
        <title>The sea cucumber genome provides insights into morphological evolution and visceral regeneration.</title>
        <authorList>
            <person name="Zhang X."/>
            <person name="Sun L."/>
            <person name="Yuan J."/>
            <person name="Sun Y."/>
            <person name="Gao Y."/>
            <person name="Zhang L."/>
            <person name="Li S."/>
            <person name="Dai H."/>
            <person name="Hamel J.F."/>
            <person name="Liu C."/>
            <person name="Yu Y."/>
            <person name="Liu S."/>
            <person name="Lin W."/>
            <person name="Guo K."/>
            <person name="Jin S."/>
            <person name="Xu P."/>
            <person name="Storey K.B."/>
            <person name="Huan P."/>
            <person name="Zhang T."/>
            <person name="Zhou Y."/>
            <person name="Zhang J."/>
            <person name="Lin C."/>
            <person name="Li X."/>
            <person name="Xing L."/>
            <person name="Huo D."/>
            <person name="Sun M."/>
            <person name="Wang L."/>
            <person name="Mercier A."/>
            <person name="Li F."/>
            <person name="Yang H."/>
            <person name="Xiang J."/>
        </authorList>
    </citation>
    <scope>NUCLEOTIDE SEQUENCE [LARGE SCALE GENOMIC DNA]</scope>
    <source>
        <strain evidence="6">Shaxun</strain>
        <tissue evidence="6">Muscle</tissue>
    </source>
</reference>
<dbReference type="PANTHER" id="PTHR14237">
    <property type="entry name" value="MOLYBDOPTERIN COFACTOR SULFURASE MOSC"/>
    <property type="match status" value="1"/>
</dbReference>
<name>A0A2G8KE37_STIJA</name>
<dbReference type="OrthoDB" id="420046at2759"/>
<dbReference type="GO" id="GO:0016829">
    <property type="term" value="F:lyase activity"/>
    <property type="evidence" value="ECO:0007669"/>
    <property type="project" value="UniProtKB-UniRule"/>
</dbReference>
<dbReference type="GO" id="GO:0030151">
    <property type="term" value="F:molybdenum ion binding"/>
    <property type="evidence" value="ECO:0007669"/>
    <property type="project" value="UniProtKB-UniRule"/>
</dbReference>
<dbReference type="InterPro" id="IPR011037">
    <property type="entry name" value="Pyrv_Knase-like_insert_dom_sf"/>
</dbReference>
<evidence type="ECO:0000256" key="1">
    <source>
        <dbReference type="ARBA" id="ARBA00022679"/>
    </source>
</evidence>
<dbReference type="HAMAP" id="MF_03050">
    <property type="entry name" value="MOCOS"/>
    <property type="match status" value="1"/>
</dbReference>
<dbReference type="GO" id="GO:0008265">
    <property type="term" value="F:molybdenum cofactor sulfurtransferase activity"/>
    <property type="evidence" value="ECO:0007669"/>
    <property type="project" value="UniProtKB-UniRule"/>
</dbReference>
<dbReference type="EMBL" id="MRZV01000657">
    <property type="protein sequence ID" value="PIK46252.1"/>
    <property type="molecule type" value="Genomic_DNA"/>
</dbReference>
<keyword evidence="1 4" id="KW-0808">Transferase</keyword>
<evidence type="ECO:0000256" key="4">
    <source>
        <dbReference type="HAMAP-Rule" id="MF_03050"/>
    </source>
</evidence>
<sequence>MDPKQRLQEFPQLSDYVYLDNTGTTLFAKSQIDKFTSDLTSNLYGNPHTRCQSSELTTDTIDQVRSRILRYFHTSQDSHCIIFTSGSTGALKLLAEGFPWSPTKEASSPDEKNDRGVGDDQAGSIFCYLQDNHTSVVGMREVATANGARSVCLSPNQISSALSPDSITNHECNGLSDSNADHLFAYPGQSNFSGCKYPAKWTAMCKNGHLDKLLGCHGNWYVALDAASLVSTSPLDLSICEADFVPLSFYKMFGFPTGLGALIARKDALPILQKRYFGGGAVMAYSATQPFFVPRKLFHEWFEDGTPPFLDIIAVRHGLDTLECLAGGISSISEHTFYLAKYTFDNLKSLRHSNRKEVVEFYCKTDYTDINKQGPIICFNVLNPNGEYVGYAQFQKLAALYKIQLRTGCFCNIGACQLFLGLTDEEIQANYEAGHVCGDDIDIINGKPSGAVRISFGYMSLKADADVFLNFMRDNFVDFKLYNDKRKSTPHTERGCSLDENQTDGRLTRAKLSQICLYPIKSCAAMKVYIGIQRFDRDKVTLLVHKTQTVSFGEVSPQLFSGTVPNWEIGPQGLMYDRQWMIVSEAGVFLSQKRVPRMCLIEPTIDLETGLLTISSKGMNPIHLPLDMEPNESSLEIKNVCADRCQTFDCGDAVSDWLTEVLGQNCRLHKQNANYARRRRTERIDVSGVSKLSLVNVDQYLLISATSTADFLQSLPGHDLETLMDRFRANFVISGPLEPFQEDGWRKLRIGSNVFEVTDLCMRCRMISVDQMTAGETRDTYKQLTNRRGRKATFGILLRRLEGESTGSDVSVEMEIEVLE</sequence>
<feature type="domain" description="MOSC" evidence="5">
    <location>
        <begin position="676"/>
        <end position="819"/>
    </location>
</feature>
<dbReference type="InterPro" id="IPR020845">
    <property type="entry name" value="AMP-binding_CS"/>
</dbReference>
<dbReference type="AlphaFoldDB" id="A0A2G8KE37"/>
<dbReference type="GO" id="GO:0030170">
    <property type="term" value="F:pyridoxal phosphate binding"/>
    <property type="evidence" value="ECO:0007669"/>
    <property type="project" value="UniProtKB-UniRule"/>
</dbReference>
<accession>A0A2G8KE37</accession>
<comment type="function">
    <text evidence="4">Sulfurates the molybdenum cofactor. Sulfation of molybdenum is essential for xanthine dehydrogenase (XDH) and aldehyde oxidase (ADO) enzymes in which molybdenum cofactor is liganded by 1 oxygen and 1 sulfur atom in active form.</text>
</comment>
<dbReference type="InterPro" id="IPR015424">
    <property type="entry name" value="PyrdxlP-dep_Trfase"/>
</dbReference>
<feature type="modified residue" description="N6-(pyridoxal phosphate)lysine" evidence="4">
    <location>
        <position position="251"/>
    </location>
</feature>
<dbReference type="Pfam" id="PF00266">
    <property type="entry name" value="Aminotran_5"/>
    <property type="match status" value="2"/>
</dbReference>
<evidence type="ECO:0000313" key="7">
    <source>
        <dbReference type="Proteomes" id="UP000230750"/>
    </source>
</evidence>
<dbReference type="PROSITE" id="PS00455">
    <property type="entry name" value="AMP_BINDING"/>
    <property type="match status" value="1"/>
</dbReference>
<evidence type="ECO:0000256" key="3">
    <source>
        <dbReference type="ARBA" id="ARBA00023150"/>
    </source>
</evidence>
<dbReference type="Pfam" id="PF03473">
    <property type="entry name" value="MOSC"/>
    <property type="match status" value="1"/>
</dbReference>
<evidence type="ECO:0000259" key="5">
    <source>
        <dbReference type="PROSITE" id="PS51340"/>
    </source>
</evidence>
<dbReference type="Gene3D" id="3.40.640.10">
    <property type="entry name" value="Type I PLP-dependent aspartate aminotransferase-like (Major domain)"/>
    <property type="match status" value="1"/>
</dbReference>
<proteinExistence type="inferred from homology"/>
<dbReference type="InterPro" id="IPR005303">
    <property type="entry name" value="MOCOS_middle"/>
</dbReference>
<keyword evidence="2 4" id="KW-0663">Pyridoxal phosphate</keyword>
<protein>
    <recommendedName>
        <fullName evidence="4">Molybdenum cofactor sulfurase</fullName>
        <shortName evidence="4">MCS</shortName>
        <shortName evidence="4">MOS</shortName>
        <shortName evidence="4">MoCo sulfurase</shortName>
        <ecNumber evidence="4">2.8.1.9</ecNumber>
    </recommendedName>
    <alternativeName>
        <fullName evidence="4">Molybdenum cofactor sulfurtransferase</fullName>
    </alternativeName>
</protein>
<dbReference type="STRING" id="307972.A0A2G8KE37"/>
<organism evidence="6 7">
    <name type="scientific">Stichopus japonicus</name>
    <name type="common">Sea cucumber</name>
    <dbReference type="NCBI Taxonomy" id="307972"/>
    <lineage>
        <taxon>Eukaryota</taxon>
        <taxon>Metazoa</taxon>
        <taxon>Echinodermata</taxon>
        <taxon>Eleutherozoa</taxon>
        <taxon>Echinozoa</taxon>
        <taxon>Holothuroidea</taxon>
        <taxon>Aspidochirotacea</taxon>
        <taxon>Aspidochirotida</taxon>
        <taxon>Stichopodidae</taxon>
        <taxon>Apostichopus</taxon>
    </lineage>
</organism>
<dbReference type="SUPFAM" id="SSF141673">
    <property type="entry name" value="MOSC N-terminal domain-like"/>
    <property type="match status" value="1"/>
</dbReference>
<dbReference type="InterPro" id="IPR028886">
    <property type="entry name" value="MoCo_sulfurase"/>
</dbReference>
<dbReference type="InterPro" id="IPR015421">
    <property type="entry name" value="PyrdxlP-dep_Trfase_major"/>
</dbReference>
<feature type="active site" evidence="4">
    <location>
        <position position="411"/>
    </location>
</feature>
<dbReference type="Proteomes" id="UP000230750">
    <property type="component" value="Unassembled WGS sequence"/>
</dbReference>
<dbReference type="PANTHER" id="PTHR14237:SF80">
    <property type="entry name" value="MOLYBDENUM COFACTOR SULFURASE"/>
    <property type="match status" value="1"/>
</dbReference>
<evidence type="ECO:0000313" key="6">
    <source>
        <dbReference type="EMBL" id="PIK46252.1"/>
    </source>
</evidence>
<dbReference type="EC" id="2.8.1.9" evidence="4"/>
<dbReference type="PROSITE" id="PS51340">
    <property type="entry name" value="MOSC"/>
    <property type="match status" value="1"/>
</dbReference>
<dbReference type="InterPro" id="IPR000192">
    <property type="entry name" value="Aminotrans_V_dom"/>
</dbReference>
<dbReference type="Pfam" id="PF03476">
    <property type="entry name" value="MOSC_N"/>
    <property type="match status" value="1"/>
</dbReference>
<dbReference type="InterPro" id="IPR005302">
    <property type="entry name" value="MoCF_Sase_C"/>
</dbReference>
<gene>
    <name evidence="6" type="ORF">BSL78_16880</name>
</gene>
<keyword evidence="3 4" id="KW-0501">Molybdenum cofactor biosynthesis</keyword>
<comment type="cofactor">
    <cofactor evidence="4">
        <name>pyridoxal 5'-phosphate</name>
        <dbReference type="ChEBI" id="CHEBI:597326"/>
    </cofactor>
</comment>
<keyword evidence="7" id="KW-1185">Reference proteome</keyword>